<dbReference type="InterPro" id="IPR050109">
    <property type="entry name" value="HTH-type_TetR-like_transc_reg"/>
</dbReference>
<accession>A0A4R3YIR7</accession>
<keyword evidence="8" id="KW-1185">Reference proteome</keyword>
<organism evidence="7 8">
    <name type="scientific">Sulfurirhabdus autotrophica</name>
    <dbReference type="NCBI Taxonomy" id="1706046"/>
    <lineage>
        <taxon>Bacteria</taxon>
        <taxon>Pseudomonadati</taxon>
        <taxon>Pseudomonadota</taxon>
        <taxon>Betaproteobacteria</taxon>
        <taxon>Nitrosomonadales</taxon>
        <taxon>Sulfuricellaceae</taxon>
        <taxon>Sulfurirhabdus</taxon>
    </lineage>
</organism>
<dbReference type="PROSITE" id="PS50977">
    <property type="entry name" value="HTH_TETR_2"/>
    <property type="match status" value="1"/>
</dbReference>
<feature type="DNA-binding region" description="H-T-H motif" evidence="5">
    <location>
        <begin position="33"/>
        <end position="52"/>
    </location>
</feature>
<evidence type="ECO:0000256" key="3">
    <source>
        <dbReference type="ARBA" id="ARBA00023125"/>
    </source>
</evidence>
<evidence type="ECO:0000256" key="4">
    <source>
        <dbReference type="ARBA" id="ARBA00023163"/>
    </source>
</evidence>
<dbReference type="Pfam" id="PF00440">
    <property type="entry name" value="TetR_N"/>
    <property type="match status" value="1"/>
</dbReference>
<dbReference type="SUPFAM" id="SSF48498">
    <property type="entry name" value="Tetracyclin repressor-like, C-terminal domain"/>
    <property type="match status" value="1"/>
</dbReference>
<dbReference type="SUPFAM" id="SSF46689">
    <property type="entry name" value="Homeodomain-like"/>
    <property type="match status" value="1"/>
</dbReference>
<feature type="domain" description="HTH tetR-type" evidence="6">
    <location>
        <begin position="10"/>
        <end position="70"/>
    </location>
</feature>
<dbReference type="EMBL" id="SMCO01000001">
    <property type="protein sequence ID" value="TCV90573.1"/>
    <property type="molecule type" value="Genomic_DNA"/>
</dbReference>
<dbReference type="GO" id="GO:0003700">
    <property type="term" value="F:DNA-binding transcription factor activity"/>
    <property type="evidence" value="ECO:0007669"/>
    <property type="project" value="TreeGrafter"/>
</dbReference>
<dbReference type="InterPro" id="IPR001647">
    <property type="entry name" value="HTH_TetR"/>
</dbReference>
<keyword evidence="4" id="KW-0804">Transcription</keyword>
<keyword evidence="3 5" id="KW-0238">DNA-binding</keyword>
<protein>
    <submittedName>
        <fullName evidence="7">TetR family transcriptional regulator</fullName>
    </submittedName>
</protein>
<evidence type="ECO:0000256" key="5">
    <source>
        <dbReference type="PROSITE-ProRule" id="PRU00335"/>
    </source>
</evidence>
<dbReference type="InterPro" id="IPR013572">
    <property type="entry name" value="Tscrpt_reg_MAATS_C"/>
</dbReference>
<gene>
    <name evidence="7" type="ORF">EDC63_101547</name>
</gene>
<dbReference type="InterPro" id="IPR036271">
    <property type="entry name" value="Tet_transcr_reg_TetR-rel_C_sf"/>
</dbReference>
<dbReference type="PANTHER" id="PTHR30055">
    <property type="entry name" value="HTH-TYPE TRANSCRIPTIONAL REGULATOR RUTR"/>
    <property type="match status" value="1"/>
</dbReference>
<proteinExistence type="predicted"/>
<evidence type="ECO:0000313" key="7">
    <source>
        <dbReference type="EMBL" id="TCV90573.1"/>
    </source>
</evidence>
<dbReference type="PRINTS" id="PR00455">
    <property type="entry name" value="HTHTETR"/>
</dbReference>
<sequence>MARKTKEQAQETRNTILDAAEAVFQERGVSNTSLAEIASEAGVTRGAIYWHFENKTALFEAMIQRVFDPLEAMLANLRAHESENPVDALRDIAVYFLERVASEPQFLRVLEISWHKCEYVGEMATIRNNHLECGNRYLSINEAGFKLACERGFLPQSLEPRQAAVGLMSIVDGLVVNWTLDNTLFPLASFGPPIVDAYLRGLKEPQSLPKQKIVPPKPAPKKK</sequence>
<dbReference type="Gene3D" id="1.10.357.10">
    <property type="entry name" value="Tetracycline Repressor, domain 2"/>
    <property type="match status" value="1"/>
</dbReference>
<evidence type="ECO:0000256" key="1">
    <source>
        <dbReference type="ARBA" id="ARBA00022491"/>
    </source>
</evidence>
<dbReference type="Pfam" id="PF08361">
    <property type="entry name" value="TetR_C_2"/>
    <property type="match status" value="1"/>
</dbReference>
<evidence type="ECO:0000259" key="6">
    <source>
        <dbReference type="PROSITE" id="PS50977"/>
    </source>
</evidence>
<name>A0A4R3YIR7_9PROT</name>
<comment type="caution">
    <text evidence="7">The sequence shown here is derived from an EMBL/GenBank/DDBJ whole genome shotgun (WGS) entry which is preliminary data.</text>
</comment>
<dbReference type="PROSITE" id="PS01081">
    <property type="entry name" value="HTH_TETR_1"/>
    <property type="match status" value="1"/>
</dbReference>
<dbReference type="InterPro" id="IPR023772">
    <property type="entry name" value="DNA-bd_HTH_TetR-type_CS"/>
</dbReference>
<keyword evidence="2" id="KW-0805">Transcription regulation</keyword>
<dbReference type="RefSeq" id="WP_124947507.1">
    <property type="nucleotide sequence ID" value="NZ_BHVT01000073.1"/>
</dbReference>
<dbReference type="GO" id="GO:0000976">
    <property type="term" value="F:transcription cis-regulatory region binding"/>
    <property type="evidence" value="ECO:0007669"/>
    <property type="project" value="TreeGrafter"/>
</dbReference>
<evidence type="ECO:0000256" key="2">
    <source>
        <dbReference type="ARBA" id="ARBA00023015"/>
    </source>
</evidence>
<keyword evidence="1" id="KW-0678">Repressor</keyword>
<dbReference type="Proteomes" id="UP000295367">
    <property type="component" value="Unassembled WGS sequence"/>
</dbReference>
<dbReference type="InterPro" id="IPR009057">
    <property type="entry name" value="Homeodomain-like_sf"/>
</dbReference>
<dbReference type="PANTHER" id="PTHR30055:SF240">
    <property type="entry name" value="HTH-TYPE TRANSCRIPTIONAL REGULATOR ACRR"/>
    <property type="match status" value="1"/>
</dbReference>
<dbReference type="OrthoDB" id="5816932at2"/>
<reference evidence="7 8" key="1">
    <citation type="submission" date="2019-03" db="EMBL/GenBank/DDBJ databases">
        <title>Genomic Encyclopedia of Type Strains, Phase IV (KMG-IV): sequencing the most valuable type-strain genomes for metagenomic binning, comparative biology and taxonomic classification.</title>
        <authorList>
            <person name="Goeker M."/>
        </authorList>
    </citation>
    <scope>NUCLEOTIDE SEQUENCE [LARGE SCALE GENOMIC DNA]</scope>
    <source>
        <strain evidence="7 8">DSM 100309</strain>
    </source>
</reference>
<evidence type="ECO:0000313" key="8">
    <source>
        <dbReference type="Proteomes" id="UP000295367"/>
    </source>
</evidence>
<dbReference type="AlphaFoldDB" id="A0A4R3YIR7"/>